<keyword evidence="1" id="KW-1185">Reference proteome</keyword>
<organism evidence="1 2">
    <name type="scientific">Arachis duranensis</name>
    <name type="common">Wild peanut</name>
    <dbReference type="NCBI Taxonomy" id="130453"/>
    <lineage>
        <taxon>Eukaryota</taxon>
        <taxon>Viridiplantae</taxon>
        <taxon>Streptophyta</taxon>
        <taxon>Embryophyta</taxon>
        <taxon>Tracheophyta</taxon>
        <taxon>Spermatophyta</taxon>
        <taxon>Magnoliopsida</taxon>
        <taxon>eudicotyledons</taxon>
        <taxon>Gunneridae</taxon>
        <taxon>Pentapetalae</taxon>
        <taxon>rosids</taxon>
        <taxon>fabids</taxon>
        <taxon>Fabales</taxon>
        <taxon>Fabaceae</taxon>
        <taxon>Papilionoideae</taxon>
        <taxon>50 kb inversion clade</taxon>
        <taxon>dalbergioids sensu lato</taxon>
        <taxon>Dalbergieae</taxon>
        <taxon>Pterocarpus clade</taxon>
        <taxon>Arachis</taxon>
    </lineage>
</organism>
<protein>
    <submittedName>
        <fullName evidence="2">Uncharacterized protein LOC107466591</fullName>
    </submittedName>
</protein>
<dbReference type="RefSeq" id="XP_020986535.1">
    <property type="nucleotide sequence ID" value="XM_021130876.2"/>
</dbReference>
<reference evidence="2" key="2">
    <citation type="submission" date="2025-08" db="UniProtKB">
        <authorList>
            <consortium name="RefSeq"/>
        </authorList>
    </citation>
    <scope>IDENTIFICATION</scope>
    <source>
        <tissue evidence="2">Whole plant</tissue>
    </source>
</reference>
<proteinExistence type="predicted"/>
<reference evidence="1" key="1">
    <citation type="journal article" date="2016" name="Nat. Genet.">
        <title>The genome sequences of Arachis duranensis and Arachis ipaensis, the diploid ancestors of cultivated peanut.</title>
        <authorList>
            <person name="Bertioli D.J."/>
            <person name="Cannon S.B."/>
            <person name="Froenicke L."/>
            <person name="Huang G."/>
            <person name="Farmer A.D."/>
            <person name="Cannon E.K."/>
            <person name="Liu X."/>
            <person name="Gao D."/>
            <person name="Clevenger J."/>
            <person name="Dash S."/>
            <person name="Ren L."/>
            <person name="Moretzsohn M.C."/>
            <person name="Shirasawa K."/>
            <person name="Huang W."/>
            <person name="Vidigal B."/>
            <person name="Abernathy B."/>
            <person name="Chu Y."/>
            <person name="Niederhuth C.E."/>
            <person name="Umale P."/>
            <person name="Araujo A.C."/>
            <person name="Kozik A."/>
            <person name="Kim K.D."/>
            <person name="Burow M.D."/>
            <person name="Varshney R.K."/>
            <person name="Wang X."/>
            <person name="Zhang X."/>
            <person name="Barkley N."/>
            <person name="Guimaraes P.M."/>
            <person name="Isobe S."/>
            <person name="Guo B."/>
            <person name="Liao B."/>
            <person name="Stalker H.T."/>
            <person name="Schmitz R.J."/>
            <person name="Scheffler B.E."/>
            <person name="Leal-Bertioli S.C."/>
            <person name="Xun X."/>
            <person name="Jackson S.A."/>
            <person name="Michelmore R."/>
            <person name="Ozias-Akins P."/>
        </authorList>
    </citation>
    <scope>NUCLEOTIDE SEQUENCE [LARGE SCALE GENOMIC DNA]</scope>
    <source>
        <strain evidence="1">cv. V14167</strain>
    </source>
</reference>
<dbReference type="GeneID" id="107466591"/>
<evidence type="ECO:0000313" key="2">
    <source>
        <dbReference type="RefSeq" id="XP_020986535.1"/>
    </source>
</evidence>
<dbReference type="KEGG" id="adu:107466591"/>
<accession>A0A6P5MPN9</accession>
<gene>
    <name evidence="2" type="primary">LOC107466591</name>
</gene>
<evidence type="ECO:0000313" key="1">
    <source>
        <dbReference type="Proteomes" id="UP000515211"/>
    </source>
</evidence>
<dbReference type="AlphaFoldDB" id="A0A6P5MPN9"/>
<sequence length="100" mass="12293">MRIYQVSSLLQCPRPSLSPHKRMRLFKGFKIWDLIEILCWRYSLHATKTRTWQPTVFWITRMNLKTKKMVLFHLHQLCFFDVVAYHLNSLEKWQCQYLFA</sequence>
<dbReference type="Proteomes" id="UP000515211">
    <property type="component" value="Chromosome 9"/>
</dbReference>
<name>A0A6P5MPN9_ARADU</name>